<feature type="transmembrane region" description="Helical" evidence="1">
    <location>
        <begin position="271"/>
        <end position="294"/>
    </location>
</feature>
<dbReference type="Pfam" id="PF05940">
    <property type="entry name" value="NnrS"/>
    <property type="match status" value="1"/>
</dbReference>
<keyword evidence="1" id="KW-0472">Membrane</keyword>
<accession>A0A4R6TSJ9</accession>
<evidence type="ECO:0000313" key="3">
    <source>
        <dbReference type="Proteomes" id="UP000294575"/>
    </source>
</evidence>
<feature type="transmembrane region" description="Helical" evidence="1">
    <location>
        <begin position="116"/>
        <end position="133"/>
    </location>
</feature>
<feature type="transmembrane region" description="Helical" evidence="1">
    <location>
        <begin position="177"/>
        <end position="199"/>
    </location>
</feature>
<feature type="transmembrane region" description="Helical" evidence="1">
    <location>
        <begin position="242"/>
        <end position="259"/>
    </location>
</feature>
<reference evidence="2 3" key="1">
    <citation type="submission" date="2019-03" db="EMBL/GenBank/DDBJ databases">
        <title>Genomic Encyclopedia of Type Strains, Phase IV (KMG-IV): sequencing the most valuable type-strain genomes for metagenomic binning, comparative biology and taxonomic classification.</title>
        <authorList>
            <person name="Goeker M."/>
        </authorList>
    </citation>
    <scope>NUCLEOTIDE SEQUENCE [LARGE SCALE GENOMIC DNA]</scope>
    <source>
        <strain evidence="2 3">DSM 28679</strain>
    </source>
</reference>
<proteinExistence type="predicted"/>
<keyword evidence="1" id="KW-1133">Transmembrane helix</keyword>
<keyword evidence="1" id="KW-0812">Transmembrane</keyword>
<feature type="transmembrane region" description="Helical" evidence="1">
    <location>
        <begin position="360"/>
        <end position="380"/>
    </location>
</feature>
<dbReference type="OrthoDB" id="9770040at2"/>
<dbReference type="AlphaFoldDB" id="A0A4R6TSJ9"/>
<evidence type="ECO:0000313" key="2">
    <source>
        <dbReference type="EMBL" id="TDQ35477.1"/>
    </source>
</evidence>
<feature type="transmembrane region" description="Helical" evidence="1">
    <location>
        <begin position="337"/>
        <end position="354"/>
    </location>
</feature>
<feature type="transmembrane region" description="Helical" evidence="1">
    <location>
        <begin position="145"/>
        <end position="165"/>
    </location>
</feature>
<evidence type="ECO:0000256" key="1">
    <source>
        <dbReference type="SAM" id="Phobius"/>
    </source>
</evidence>
<dbReference type="EMBL" id="SNYK01000015">
    <property type="protein sequence ID" value="TDQ35477.1"/>
    <property type="molecule type" value="Genomic_DNA"/>
</dbReference>
<dbReference type="Proteomes" id="UP000294575">
    <property type="component" value="Unassembled WGS sequence"/>
</dbReference>
<name>A0A4R6TSJ9_9GAMM</name>
<feature type="transmembrane region" description="Helical" evidence="1">
    <location>
        <begin position="219"/>
        <end position="236"/>
    </location>
</feature>
<gene>
    <name evidence="2" type="ORF">DFQ45_11527</name>
</gene>
<protein>
    <submittedName>
        <fullName evidence="2">Uncharacterized protein involved in response to NO</fullName>
    </submittedName>
</protein>
<comment type="caution">
    <text evidence="2">The sequence shown here is derived from an EMBL/GenBank/DDBJ whole genome shotgun (WGS) entry which is preliminary data.</text>
</comment>
<feature type="transmembrane region" description="Helical" evidence="1">
    <location>
        <begin position="63"/>
        <end position="86"/>
    </location>
</feature>
<dbReference type="InterPro" id="IPR010266">
    <property type="entry name" value="NnrS"/>
</dbReference>
<keyword evidence="3" id="KW-1185">Reference proteome</keyword>
<dbReference type="RefSeq" id="WP_101495522.1">
    <property type="nucleotide sequence ID" value="NZ_LNJZ01000001.1"/>
</dbReference>
<feature type="transmembrane region" description="Helical" evidence="1">
    <location>
        <begin position="20"/>
        <end position="43"/>
    </location>
</feature>
<organism evidence="2 3">
    <name type="scientific">Thiopseudomonas denitrificans</name>
    <dbReference type="NCBI Taxonomy" id="1501432"/>
    <lineage>
        <taxon>Bacteria</taxon>
        <taxon>Pseudomonadati</taxon>
        <taxon>Pseudomonadota</taxon>
        <taxon>Gammaproteobacteria</taxon>
        <taxon>Pseudomonadales</taxon>
        <taxon>Pseudomonadaceae</taxon>
        <taxon>Thiopseudomonas</taxon>
    </lineage>
</organism>
<sequence>MQLMDRSKALGITPFLRLGFRPFFFFGVLLAMLAVPVWVMALTGHVESWQPVGGWLAWHRHELLFGFAGAIVAGFLLTAVQTWTGVPGLSGKLLLGLTVIWLLARLSWLAGMPLGWVILFNGLFMPLVALQMARSVWPVRQVRNYPLVVVLVALSLLELLVLYGVAKGDDALQRQGVLGGVWAVGALMSIIGGRVIPFFTQRGLLRPRQVAPINWLEQALQLGTAVIILSFAAGWALERNAFLGVIFIAMGVGHGVRVGRWHDAGLWKVPLLWSLHLAYYWFVVAFLAMGLWHLEWIDNFSVAVHALTVGGMAGLILGMIARVTLGHTGRMLNPPKAMVIGFAIFNAGALFRVFGVGVAYIGFLWLAALCWFVALLIYLVNYGPMLWKARVDGAPG</sequence>
<feature type="transmembrane region" description="Helical" evidence="1">
    <location>
        <begin position="300"/>
        <end position="325"/>
    </location>
</feature>